<evidence type="ECO:0000313" key="5">
    <source>
        <dbReference type="EMBL" id="MDF0752165.1"/>
    </source>
</evidence>
<evidence type="ECO:0000256" key="2">
    <source>
        <dbReference type="ARBA" id="ARBA00022679"/>
    </source>
</evidence>
<evidence type="ECO:0000313" key="6">
    <source>
        <dbReference type="Proteomes" id="UP001143391"/>
    </source>
</evidence>
<dbReference type="PANTHER" id="PTHR12526">
    <property type="entry name" value="GLYCOSYLTRANSFERASE"/>
    <property type="match status" value="1"/>
</dbReference>
<dbReference type="Pfam" id="PF00534">
    <property type="entry name" value="Glycos_transf_1"/>
    <property type="match status" value="1"/>
</dbReference>
<feature type="domain" description="Glycosyl transferase family 1" evidence="3">
    <location>
        <begin position="207"/>
        <end position="372"/>
    </location>
</feature>
<dbReference type="PANTHER" id="PTHR12526:SF629">
    <property type="entry name" value="TEICHURONIC ACID BIOSYNTHESIS GLYCOSYLTRANSFERASE TUAH-RELATED"/>
    <property type="match status" value="1"/>
</dbReference>
<evidence type="ECO:0000259" key="4">
    <source>
        <dbReference type="Pfam" id="PF13439"/>
    </source>
</evidence>
<comment type="caution">
    <text evidence="5">The sequence shown here is derived from an EMBL/GenBank/DDBJ whole genome shotgun (WGS) entry which is preliminary data.</text>
</comment>
<dbReference type="CDD" id="cd03794">
    <property type="entry name" value="GT4_WbuB-like"/>
    <property type="match status" value="1"/>
</dbReference>
<keyword evidence="1" id="KW-0328">Glycosyltransferase</keyword>
<dbReference type="RefSeq" id="WP_275709224.1">
    <property type="nucleotide sequence ID" value="NZ_JANCMW010000013.1"/>
</dbReference>
<dbReference type="EMBL" id="JANCMW010000013">
    <property type="protein sequence ID" value="MDF0752165.1"/>
    <property type="molecule type" value="Genomic_DNA"/>
</dbReference>
<keyword evidence="2" id="KW-0808">Transferase</keyword>
<reference evidence="5" key="1">
    <citation type="submission" date="2022-07" db="EMBL/GenBank/DDBJ databases">
        <title>Marinobacter iranensis a new bacterium isolate from a hipersaline lake in Iran.</title>
        <authorList>
            <person name="Mohammad A.M.A."/>
            <person name="Cristina S.-P."/>
            <person name="Antonio V."/>
        </authorList>
    </citation>
    <scope>NUCLEOTIDE SEQUENCE</scope>
    <source>
        <strain evidence="5">71-i</strain>
    </source>
</reference>
<sequence length="395" mass="44667">MEVLIVYKEDYPWDVRVEKLALTLKSDGHNVTIIARNRDQLPTIDESDQIAIRRLPITRRVPKFIQVAVNLPFWFNPFWLWLLFKSSRGIKGNRGVIIVRDLPLVKAGIIVAKFRKSKMVFDMAECYPEMYESAAKFSNRSLTTKILKSPWFAKQYERNVVAKADHILVMIQESKDRLISMGVDEEKISIVSNTPPIDKFRGAMHEHSGNQLRIVYVGFLSKLRGLDLLIEGAAQYIKTQASSDAIRIDIVGKGAQKEHLIALTNELGISESVKIHGWLDQEEVDELMSLANVGALTYRVCGHWNHTIPNKIFDYMLAGLPVLATEVIPIARILRETDSGLVCKDLDPIDIAKKMALLRDPQRRTILGKNGQAAIKLKYNWDNDAKALTAAINAP</sequence>
<organism evidence="5 6">
    <name type="scientific">Marinobacter iranensis</name>
    <dbReference type="NCBI Taxonomy" id="2962607"/>
    <lineage>
        <taxon>Bacteria</taxon>
        <taxon>Pseudomonadati</taxon>
        <taxon>Pseudomonadota</taxon>
        <taxon>Gammaproteobacteria</taxon>
        <taxon>Pseudomonadales</taxon>
        <taxon>Marinobacteraceae</taxon>
        <taxon>Marinobacter</taxon>
    </lineage>
</organism>
<dbReference type="SUPFAM" id="SSF53756">
    <property type="entry name" value="UDP-Glycosyltransferase/glycogen phosphorylase"/>
    <property type="match status" value="1"/>
</dbReference>
<dbReference type="InterPro" id="IPR001296">
    <property type="entry name" value="Glyco_trans_1"/>
</dbReference>
<gene>
    <name evidence="5" type="ORF">NLU14_18200</name>
</gene>
<proteinExistence type="predicted"/>
<evidence type="ECO:0000256" key="1">
    <source>
        <dbReference type="ARBA" id="ARBA00022676"/>
    </source>
</evidence>
<feature type="domain" description="Glycosyltransferase subfamily 4-like N-terminal" evidence="4">
    <location>
        <begin position="16"/>
        <end position="193"/>
    </location>
</feature>
<dbReference type="InterPro" id="IPR028098">
    <property type="entry name" value="Glyco_trans_4-like_N"/>
</dbReference>
<dbReference type="Gene3D" id="3.40.50.2000">
    <property type="entry name" value="Glycogen Phosphorylase B"/>
    <property type="match status" value="2"/>
</dbReference>
<name>A0ABT5YEN9_9GAMM</name>
<dbReference type="Pfam" id="PF13439">
    <property type="entry name" value="Glyco_transf_4"/>
    <property type="match status" value="1"/>
</dbReference>
<accession>A0ABT5YEN9</accession>
<protein>
    <submittedName>
        <fullName evidence="5">Glycosyltransferase family 4 protein</fullName>
    </submittedName>
</protein>
<dbReference type="Proteomes" id="UP001143391">
    <property type="component" value="Unassembled WGS sequence"/>
</dbReference>
<keyword evidence="6" id="KW-1185">Reference proteome</keyword>
<evidence type="ECO:0000259" key="3">
    <source>
        <dbReference type="Pfam" id="PF00534"/>
    </source>
</evidence>